<dbReference type="RefSeq" id="WP_113916448.1">
    <property type="nucleotide sequence ID" value="NZ_QNSE01000006.1"/>
</dbReference>
<organism evidence="2 3">
    <name type="scientific">Marinomonas rhizomae</name>
    <dbReference type="NCBI Taxonomy" id="491948"/>
    <lineage>
        <taxon>Bacteria</taxon>
        <taxon>Pseudomonadati</taxon>
        <taxon>Pseudomonadota</taxon>
        <taxon>Gammaproteobacteria</taxon>
        <taxon>Oceanospirillales</taxon>
        <taxon>Oceanospirillaceae</taxon>
        <taxon>Marinomonas</taxon>
    </lineage>
</organism>
<evidence type="ECO:0000313" key="3">
    <source>
        <dbReference type="Proteomes" id="UP000252792"/>
    </source>
</evidence>
<evidence type="ECO:0000313" key="2">
    <source>
        <dbReference type="EMBL" id="RBP83465.1"/>
    </source>
</evidence>
<dbReference type="InterPro" id="IPR016181">
    <property type="entry name" value="Acyl_CoA_acyltransferase"/>
</dbReference>
<dbReference type="PROSITE" id="PS51186">
    <property type="entry name" value="GNAT"/>
    <property type="match status" value="1"/>
</dbReference>
<dbReference type="OrthoDB" id="510731at2"/>
<proteinExistence type="predicted"/>
<keyword evidence="2" id="KW-0808">Transferase</keyword>
<dbReference type="InterPro" id="IPR041496">
    <property type="entry name" value="YitH/HolE_GNAT"/>
</dbReference>
<dbReference type="PANTHER" id="PTHR47237">
    <property type="entry name" value="SLL0310 PROTEIN"/>
    <property type="match status" value="1"/>
</dbReference>
<dbReference type="EMBL" id="QNSE01000006">
    <property type="protein sequence ID" value="RBP83465.1"/>
    <property type="molecule type" value="Genomic_DNA"/>
</dbReference>
<name>A0A366JB55_9GAMM</name>
<dbReference type="Gene3D" id="3.40.630.90">
    <property type="match status" value="1"/>
</dbReference>
<dbReference type="GO" id="GO:0016747">
    <property type="term" value="F:acyltransferase activity, transferring groups other than amino-acyl groups"/>
    <property type="evidence" value="ECO:0007669"/>
    <property type="project" value="InterPro"/>
</dbReference>
<dbReference type="PANTHER" id="PTHR47237:SF2">
    <property type="entry name" value="BLL4206 PROTEIN"/>
    <property type="match status" value="1"/>
</dbReference>
<dbReference type="Pfam" id="PF18014">
    <property type="entry name" value="Acetyltransf_18"/>
    <property type="match status" value="1"/>
</dbReference>
<gene>
    <name evidence="2" type="ORF">DFP80_106110</name>
</gene>
<accession>A0A366JB55</accession>
<dbReference type="InterPro" id="IPR000182">
    <property type="entry name" value="GNAT_dom"/>
</dbReference>
<dbReference type="Proteomes" id="UP000252792">
    <property type="component" value="Unassembled WGS sequence"/>
</dbReference>
<keyword evidence="2" id="KW-0012">Acyltransferase</keyword>
<keyword evidence="3" id="KW-1185">Reference proteome</keyword>
<dbReference type="Gene3D" id="3.40.630.30">
    <property type="match status" value="1"/>
</dbReference>
<protein>
    <submittedName>
        <fullName evidence="2">Putative GNAT family N-acyltransferase</fullName>
    </submittedName>
</protein>
<reference evidence="2 3" key="1">
    <citation type="submission" date="2018-06" db="EMBL/GenBank/DDBJ databases">
        <title>Genomic Encyclopedia of Type Strains, Phase III (KMG-III): the genomes of soil and plant-associated and newly described type strains.</title>
        <authorList>
            <person name="Whitman W."/>
        </authorList>
    </citation>
    <scope>NUCLEOTIDE SEQUENCE [LARGE SCALE GENOMIC DNA]</scope>
    <source>
        <strain evidence="2 3">CECT 7377</strain>
    </source>
</reference>
<dbReference type="SUPFAM" id="SSF55729">
    <property type="entry name" value="Acyl-CoA N-acyltransferases (Nat)"/>
    <property type="match status" value="1"/>
</dbReference>
<dbReference type="AlphaFoldDB" id="A0A366JB55"/>
<feature type="domain" description="N-acetyltransferase" evidence="1">
    <location>
        <begin position="16"/>
        <end position="149"/>
    </location>
</feature>
<sequence length="294" mass="32696">MPSETETSKRLETYELTIREMTLEDIDKLHELSITVLWPHRPEDWRMLLQVGKGFVGCDPIGRIVASGMWFPIGDHFATIGMVITSPRLQALGGGRWIMRHVMAQCENRDIVLSSTKAGYRLYQSLSFQPVATVFQYQGIATSIDQSRLCVNEGIRQLEANDTESILQLDESAFGTDRSNIIKTILEKSLGSVLVRDNKVIGFALCRKFGRGHVIGPVVAQNSADAISLIAPHVNQHTGNFLRIDTTIQDKAFLDFLNESGMHEFDTVTSMTSKPLTPVNTSFHSFALVSQALA</sequence>
<comment type="caution">
    <text evidence="2">The sequence shown here is derived from an EMBL/GenBank/DDBJ whole genome shotgun (WGS) entry which is preliminary data.</text>
</comment>
<dbReference type="Pfam" id="PF00583">
    <property type="entry name" value="Acetyltransf_1"/>
    <property type="match status" value="1"/>
</dbReference>
<dbReference type="InterPro" id="IPR052729">
    <property type="entry name" value="Acyl/Acetyltrans_Enzymes"/>
</dbReference>
<evidence type="ECO:0000259" key="1">
    <source>
        <dbReference type="PROSITE" id="PS51186"/>
    </source>
</evidence>